<sequence length="113" mass="13203">MTIAIIIIILSWFFYRRHIPVQGVREIDLQSLTKEDVAIVDTRDFQSSSRNSINQAFCMPLSYLKRHYHEIPEKDVIIVAEDRIEKNLSARILKGRGIQVIGYVLMNNESWLN</sequence>
<proteinExistence type="predicted"/>
<organism evidence="1 2">
    <name type="scientific">Salinibacillus kushneri</name>
    <dbReference type="NCBI Taxonomy" id="237682"/>
    <lineage>
        <taxon>Bacteria</taxon>
        <taxon>Bacillati</taxon>
        <taxon>Bacillota</taxon>
        <taxon>Bacilli</taxon>
        <taxon>Bacillales</taxon>
        <taxon>Bacillaceae</taxon>
        <taxon>Salinibacillus</taxon>
    </lineage>
</organism>
<gene>
    <name evidence="1" type="ORF">SAMN05421676_102156</name>
</gene>
<dbReference type="Proteomes" id="UP000199095">
    <property type="component" value="Unassembled WGS sequence"/>
</dbReference>
<evidence type="ECO:0000313" key="1">
    <source>
        <dbReference type="EMBL" id="SES93655.1"/>
    </source>
</evidence>
<dbReference type="SUPFAM" id="SSF52821">
    <property type="entry name" value="Rhodanese/Cell cycle control phosphatase"/>
    <property type="match status" value="1"/>
</dbReference>
<name>A0A1I0AK26_9BACI</name>
<dbReference type="Gene3D" id="3.40.250.10">
    <property type="entry name" value="Rhodanese-like domain"/>
    <property type="match status" value="1"/>
</dbReference>
<evidence type="ECO:0008006" key="3">
    <source>
        <dbReference type="Google" id="ProtNLM"/>
    </source>
</evidence>
<dbReference type="AlphaFoldDB" id="A0A1I0AK26"/>
<accession>A0A1I0AK26</accession>
<dbReference type="InterPro" id="IPR036873">
    <property type="entry name" value="Rhodanese-like_dom_sf"/>
</dbReference>
<keyword evidence="2" id="KW-1185">Reference proteome</keyword>
<dbReference type="EMBL" id="FOHJ01000002">
    <property type="protein sequence ID" value="SES93655.1"/>
    <property type="molecule type" value="Genomic_DNA"/>
</dbReference>
<reference evidence="2" key="1">
    <citation type="submission" date="2016-10" db="EMBL/GenBank/DDBJ databases">
        <authorList>
            <person name="Varghese N."/>
            <person name="Submissions S."/>
        </authorList>
    </citation>
    <scope>NUCLEOTIDE SEQUENCE [LARGE SCALE GENOMIC DNA]</scope>
    <source>
        <strain evidence="2">CGMCC 1.3566</strain>
    </source>
</reference>
<evidence type="ECO:0000313" key="2">
    <source>
        <dbReference type="Proteomes" id="UP000199095"/>
    </source>
</evidence>
<protein>
    <recommendedName>
        <fullName evidence="3">Rhodanese domain-containing protein</fullName>
    </recommendedName>
</protein>